<organism evidence="5 6">
    <name type="scientific">Cryobacterium psychrophilum</name>
    <dbReference type="NCBI Taxonomy" id="41988"/>
    <lineage>
        <taxon>Bacteria</taxon>
        <taxon>Bacillati</taxon>
        <taxon>Actinomycetota</taxon>
        <taxon>Actinomycetes</taxon>
        <taxon>Micrococcales</taxon>
        <taxon>Microbacteriaceae</taxon>
        <taxon>Cryobacterium</taxon>
    </lineage>
</organism>
<dbReference type="InterPro" id="IPR051531">
    <property type="entry name" value="N-acetyltransferase"/>
</dbReference>
<keyword evidence="1 5" id="KW-0808">Transferase</keyword>
<keyword evidence="6" id="KW-1185">Reference proteome</keyword>
<dbReference type="AlphaFoldDB" id="A0A4Y8KLT4"/>
<protein>
    <submittedName>
        <fullName evidence="5">N-acetyltransferase</fullName>
    </submittedName>
</protein>
<proteinExistence type="inferred from homology"/>
<feature type="domain" description="N-acetyltransferase" evidence="4">
    <location>
        <begin position="12"/>
        <end position="188"/>
    </location>
</feature>
<dbReference type="PANTHER" id="PTHR43792:SF8">
    <property type="entry name" value="[RIBOSOMAL PROTEIN US5]-ALANINE N-ACETYLTRANSFERASE"/>
    <property type="match status" value="1"/>
</dbReference>
<evidence type="ECO:0000256" key="3">
    <source>
        <dbReference type="ARBA" id="ARBA00038502"/>
    </source>
</evidence>
<dbReference type="Proteomes" id="UP000298218">
    <property type="component" value="Unassembled WGS sequence"/>
</dbReference>
<evidence type="ECO:0000313" key="5">
    <source>
        <dbReference type="EMBL" id="TFD77063.1"/>
    </source>
</evidence>
<name>A0A4Y8KLT4_9MICO</name>
<evidence type="ECO:0000313" key="6">
    <source>
        <dbReference type="Proteomes" id="UP000298218"/>
    </source>
</evidence>
<evidence type="ECO:0000259" key="4">
    <source>
        <dbReference type="Pfam" id="PF13302"/>
    </source>
</evidence>
<gene>
    <name evidence="5" type="ORF">E3T53_12405</name>
</gene>
<accession>A0A4Y8KLT4</accession>
<dbReference type="InterPro" id="IPR016181">
    <property type="entry name" value="Acyl_CoA_acyltransferase"/>
</dbReference>
<dbReference type="Pfam" id="PF13302">
    <property type="entry name" value="Acetyltransf_3"/>
    <property type="match status" value="1"/>
</dbReference>
<dbReference type="OrthoDB" id="9795188at2"/>
<dbReference type="GO" id="GO:0016747">
    <property type="term" value="F:acyltransferase activity, transferring groups other than amino-acyl groups"/>
    <property type="evidence" value="ECO:0007669"/>
    <property type="project" value="InterPro"/>
</dbReference>
<comment type="similarity">
    <text evidence="3">Belongs to the acetyltransferase family. RimJ subfamily.</text>
</comment>
<evidence type="ECO:0000256" key="1">
    <source>
        <dbReference type="ARBA" id="ARBA00022679"/>
    </source>
</evidence>
<dbReference type="InterPro" id="IPR000182">
    <property type="entry name" value="GNAT_dom"/>
</dbReference>
<sequence length="231" mass="24929">MLPVRLASASVVLDSLEATDAPLVLEYCQDPLFERYLTIPWPYRREHADGFIAEYVPEGWAGDTEYTWAVRGAARLPIAPPTPRGDPTALVDVVQPAPPAPPVELVELVELTLATPLLGVIGLRRPSPGVGAFGFWLGAPHRGLGLMQKAERLVIDWAFGAALVSTIQWECLVGNRASARTARAAGFTFLGRGPSASADRDGGHPLSWHAVLRTTDDRLVKPGWPSEIEAP</sequence>
<reference evidence="5 6" key="1">
    <citation type="submission" date="2019-03" db="EMBL/GenBank/DDBJ databases">
        <title>Genomics of glacier-inhabiting Cryobacterium strains.</title>
        <authorList>
            <person name="Liu Q."/>
            <person name="Xin Y.-H."/>
        </authorList>
    </citation>
    <scope>NUCLEOTIDE SEQUENCE [LARGE SCALE GENOMIC DNA]</scope>
    <source>
        <strain evidence="5 6">CGMCC 1.4292</strain>
    </source>
</reference>
<dbReference type="PANTHER" id="PTHR43792">
    <property type="entry name" value="GNAT FAMILY, PUTATIVE (AFU_ORTHOLOGUE AFUA_3G00765)-RELATED-RELATED"/>
    <property type="match status" value="1"/>
</dbReference>
<keyword evidence="2" id="KW-0012">Acyltransferase</keyword>
<comment type="caution">
    <text evidence="5">The sequence shown here is derived from an EMBL/GenBank/DDBJ whole genome shotgun (WGS) entry which is preliminary data.</text>
</comment>
<dbReference type="EMBL" id="SOHQ01000032">
    <property type="protein sequence ID" value="TFD77063.1"/>
    <property type="molecule type" value="Genomic_DNA"/>
</dbReference>
<dbReference type="SUPFAM" id="SSF55729">
    <property type="entry name" value="Acyl-CoA N-acyltransferases (Nat)"/>
    <property type="match status" value="2"/>
</dbReference>
<dbReference type="Gene3D" id="3.40.630.30">
    <property type="match status" value="1"/>
</dbReference>
<evidence type="ECO:0000256" key="2">
    <source>
        <dbReference type="ARBA" id="ARBA00023315"/>
    </source>
</evidence>